<feature type="domain" description="HhH-GPD" evidence="13">
    <location>
        <begin position="43"/>
        <end position="191"/>
    </location>
</feature>
<comment type="function">
    <text evidence="12">DNA repair enzyme that has both DNA N-glycosylase activity and AP-lyase activity. The DNA N-glycosylase activity releases various damaged pyrimidines from DNA by cleaving the N-glycosidic bond, leaving an AP (apurinic/apyrimidinic) site. The AP-lyase activity cleaves the phosphodiester bond 3' to the AP site by a beta-elimination, leaving a 3'-terminal unsaturated sugar and a product with a terminal 5'-phosphate.</text>
</comment>
<evidence type="ECO:0000256" key="5">
    <source>
        <dbReference type="ARBA" id="ARBA00022801"/>
    </source>
</evidence>
<dbReference type="InterPro" id="IPR004035">
    <property type="entry name" value="Endouclease-III_FeS-bd_BS"/>
</dbReference>
<accession>A0A1F5Z381</accession>
<dbReference type="InterPro" id="IPR023170">
    <property type="entry name" value="HhH_base_excis_C"/>
</dbReference>
<reference evidence="14 15" key="1">
    <citation type="journal article" date="2016" name="Nat. Commun.">
        <title>Thousands of microbial genomes shed light on interconnected biogeochemical processes in an aquifer system.</title>
        <authorList>
            <person name="Anantharaman K."/>
            <person name="Brown C.T."/>
            <person name="Hug L.A."/>
            <person name="Sharon I."/>
            <person name="Castelle C.J."/>
            <person name="Probst A.J."/>
            <person name="Thomas B.C."/>
            <person name="Singh A."/>
            <person name="Wilkins M.J."/>
            <person name="Karaoz U."/>
            <person name="Brodie E.L."/>
            <person name="Williams K.H."/>
            <person name="Hubbard S.S."/>
            <person name="Banfield J.F."/>
        </authorList>
    </citation>
    <scope>NUCLEOTIDE SEQUENCE [LARGE SCALE GENOMIC DNA]</scope>
</reference>
<keyword evidence="8 12" id="KW-0238">DNA-binding</keyword>
<dbReference type="PROSITE" id="PS01155">
    <property type="entry name" value="ENDONUCLEASE_III_2"/>
    <property type="match status" value="1"/>
</dbReference>
<protein>
    <recommendedName>
        <fullName evidence="12">Endonuclease III</fullName>
        <ecNumber evidence="12">4.2.99.18</ecNumber>
    </recommendedName>
    <alternativeName>
        <fullName evidence="12">DNA-(apurinic or apyrimidinic site) lyase</fullName>
    </alternativeName>
</protein>
<dbReference type="AlphaFoldDB" id="A0A1F5Z381"/>
<evidence type="ECO:0000256" key="10">
    <source>
        <dbReference type="ARBA" id="ARBA00023239"/>
    </source>
</evidence>
<sequence length="220" mass="25296">MIHSPNFYGFPPKIMSLLKKHYPEAKIVLNFNNNWELLVAVVLSAQCTDKMVNKVTSTLFKKYSVLDDYIKADFNEFAADIKPTGFYRQKAKNILSTANMIKTEYKGHVPDTMSDLLKLPGVARKTANIILGNAFAKSEGIAVDTHVRRLSQRLGLTKNSNPVKIEIDLMKLFDRREWFQLTYLFIEHGRRICNAKKPKCDQCFLNQLCPCAFRFPHFVT</sequence>
<dbReference type="EC" id="4.2.99.18" evidence="12"/>
<dbReference type="GO" id="GO:0006285">
    <property type="term" value="P:base-excision repair, AP site formation"/>
    <property type="evidence" value="ECO:0007669"/>
    <property type="project" value="TreeGrafter"/>
</dbReference>
<dbReference type="PIRSF" id="PIRSF001435">
    <property type="entry name" value="Nth"/>
    <property type="match status" value="1"/>
</dbReference>
<evidence type="ECO:0000313" key="14">
    <source>
        <dbReference type="EMBL" id="OGG06919.1"/>
    </source>
</evidence>
<evidence type="ECO:0000256" key="8">
    <source>
        <dbReference type="ARBA" id="ARBA00023125"/>
    </source>
</evidence>
<evidence type="ECO:0000256" key="12">
    <source>
        <dbReference type="HAMAP-Rule" id="MF_00942"/>
    </source>
</evidence>
<evidence type="ECO:0000256" key="6">
    <source>
        <dbReference type="ARBA" id="ARBA00023004"/>
    </source>
</evidence>
<feature type="binding site" evidence="12">
    <location>
        <position position="209"/>
    </location>
    <ligand>
        <name>[4Fe-4S] cluster</name>
        <dbReference type="ChEBI" id="CHEBI:49883"/>
    </ligand>
</feature>
<keyword evidence="14" id="KW-0540">Nuclease</keyword>
<dbReference type="GO" id="GO:0046872">
    <property type="term" value="F:metal ion binding"/>
    <property type="evidence" value="ECO:0007669"/>
    <property type="project" value="UniProtKB-KW"/>
</dbReference>
<dbReference type="PANTHER" id="PTHR10359:SF18">
    <property type="entry name" value="ENDONUCLEASE III"/>
    <property type="match status" value="1"/>
</dbReference>
<name>A0A1F5Z381_9BACT</name>
<dbReference type="InterPro" id="IPR003265">
    <property type="entry name" value="HhH-GPD_domain"/>
</dbReference>
<keyword evidence="2 12" id="KW-0004">4Fe-4S</keyword>
<evidence type="ECO:0000259" key="13">
    <source>
        <dbReference type="SMART" id="SM00478"/>
    </source>
</evidence>
<feature type="binding site" evidence="12">
    <location>
        <position position="193"/>
    </location>
    <ligand>
        <name>[4Fe-4S] cluster</name>
        <dbReference type="ChEBI" id="CHEBI:49883"/>
    </ligand>
</feature>
<dbReference type="InterPro" id="IPR000445">
    <property type="entry name" value="HhH_motif"/>
</dbReference>
<keyword evidence="11 12" id="KW-0326">Glycosidase</keyword>
<dbReference type="PANTHER" id="PTHR10359">
    <property type="entry name" value="A/G-SPECIFIC ADENINE GLYCOSYLASE/ENDONUCLEASE III"/>
    <property type="match status" value="1"/>
</dbReference>
<evidence type="ECO:0000313" key="15">
    <source>
        <dbReference type="Proteomes" id="UP000177354"/>
    </source>
</evidence>
<evidence type="ECO:0000256" key="3">
    <source>
        <dbReference type="ARBA" id="ARBA00022723"/>
    </source>
</evidence>
<organism evidence="14 15">
    <name type="scientific">Candidatus Gottesmanbacteria bacterium RIFCSPHIGHO2_01_FULL_40_15</name>
    <dbReference type="NCBI Taxonomy" id="1798376"/>
    <lineage>
        <taxon>Bacteria</taxon>
        <taxon>Candidatus Gottesmaniibacteriota</taxon>
    </lineage>
</organism>
<dbReference type="Gene3D" id="1.10.340.30">
    <property type="entry name" value="Hypothetical protein, domain 2"/>
    <property type="match status" value="1"/>
</dbReference>
<keyword evidence="6 12" id="KW-0408">Iron</keyword>
<dbReference type="EMBL" id="MFJF01000013">
    <property type="protein sequence ID" value="OGG06919.1"/>
    <property type="molecule type" value="Genomic_DNA"/>
</dbReference>
<evidence type="ECO:0000256" key="9">
    <source>
        <dbReference type="ARBA" id="ARBA00023204"/>
    </source>
</evidence>
<feature type="binding site" evidence="12">
    <location>
        <position position="200"/>
    </location>
    <ligand>
        <name>[4Fe-4S] cluster</name>
        <dbReference type="ChEBI" id="CHEBI:49883"/>
    </ligand>
</feature>
<evidence type="ECO:0000256" key="4">
    <source>
        <dbReference type="ARBA" id="ARBA00022763"/>
    </source>
</evidence>
<dbReference type="SMART" id="SM00478">
    <property type="entry name" value="ENDO3c"/>
    <property type="match status" value="1"/>
</dbReference>
<keyword evidence="5 12" id="KW-0378">Hydrolase</keyword>
<evidence type="ECO:0000256" key="1">
    <source>
        <dbReference type="ARBA" id="ARBA00008343"/>
    </source>
</evidence>
<keyword evidence="3 12" id="KW-0479">Metal-binding</keyword>
<keyword evidence="10 12" id="KW-0456">Lyase</keyword>
<dbReference type="Pfam" id="PF00730">
    <property type="entry name" value="HhH-GPD"/>
    <property type="match status" value="1"/>
</dbReference>
<keyword evidence="14" id="KW-0255">Endonuclease</keyword>
<comment type="catalytic activity">
    <reaction evidence="12">
        <text>2'-deoxyribonucleotide-(2'-deoxyribose 5'-phosphate)-2'-deoxyribonucleotide-DNA = a 3'-end 2'-deoxyribonucleotide-(2,3-dehydro-2,3-deoxyribose 5'-phosphate)-DNA + a 5'-end 5'-phospho-2'-deoxyribonucleoside-DNA + H(+)</text>
        <dbReference type="Rhea" id="RHEA:66592"/>
        <dbReference type="Rhea" id="RHEA-COMP:13180"/>
        <dbReference type="Rhea" id="RHEA-COMP:16897"/>
        <dbReference type="Rhea" id="RHEA-COMP:17067"/>
        <dbReference type="ChEBI" id="CHEBI:15378"/>
        <dbReference type="ChEBI" id="CHEBI:136412"/>
        <dbReference type="ChEBI" id="CHEBI:157695"/>
        <dbReference type="ChEBI" id="CHEBI:167181"/>
        <dbReference type="EC" id="4.2.99.18"/>
    </reaction>
</comment>
<dbReference type="FunFam" id="1.10.340.30:FF:000001">
    <property type="entry name" value="Endonuclease III"/>
    <property type="match status" value="1"/>
</dbReference>
<dbReference type="HAMAP" id="MF_00942">
    <property type="entry name" value="Nth"/>
    <property type="match status" value="1"/>
</dbReference>
<comment type="cofactor">
    <cofactor evidence="12">
        <name>[4Fe-4S] cluster</name>
        <dbReference type="ChEBI" id="CHEBI:49883"/>
    </cofactor>
    <text evidence="12">Binds 1 [4Fe-4S] cluster.</text>
</comment>
<dbReference type="GO" id="GO:0140078">
    <property type="term" value="F:class I DNA-(apurinic or apyrimidinic site) endonuclease activity"/>
    <property type="evidence" value="ECO:0007669"/>
    <property type="project" value="UniProtKB-EC"/>
</dbReference>
<dbReference type="NCBIfam" id="TIGR01083">
    <property type="entry name" value="nth"/>
    <property type="match status" value="1"/>
</dbReference>
<dbReference type="SUPFAM" id="SSF48150">
    <property type="entry name" value="DNA-glycosylase"/>
    <property type="match status" value="1"/>
</dbReference>
<dbReference type="InterPro" id="IPR005759">
    <property type="entry name" value="Nth"/>
</dbReference>
<comment type="similarity">
    <text evidence="1 12">Belongs to the Nth/MutY family.</text>
</comment>
<proteinExistence type="inferred from homology"/>
<dbReference type="InterPro" id="IPR003651">
    <property type="entry name" value="Endonuclease3_FeS-loop_motif"/>
</dbReference>
<dbReference type="InterPro" id="IPR011257">
    <property type="entry name" value="DNA_glycosylase"/>
</dbReference>
<dbReference type="GO" id="GO:0051539">
    <property type="term" value="F:4 iron, 4 sulfur cluster binding"/>
    <property type="evidence" value="ECO:0007669"/>
    <property type="project" value="UniProtKB-UniRule"/>
</dbReference>
<feature type="binding site" evidence="12">
    <location>
        <position position="203"/>
    </location>
    <ligand>
        <name>[4Fe-4S] cluster</name>
        <dbReference type="ChEBI" id="CHEBI:49883"/>
    </ligand>
</feature>
<keyword evidence="7 12" id="KW-0411">Iron-sulfur</keyword>
<dbReference type="FunFam" id="1.10.1670.10:FF:000001">
    <property type="entry name" value="Endonuclease III"/>
    <property type="match status" value="1"/>
</dbReference>
<dbReference type="GO" id="GO:0003677">
    <property type="term" value="F:DNA binding"/>
    <property type="evidence" value="ECO:0007669"/>
    <property type="project" value="UniProtKB-UniRule"/>
</dbReference>
<gene>
    <name evidence="12" type="primary">nth</name>
    <name evidence="14" type="ORF">A2777_03625</name>
</gene>
<dbReference type="GO" id="GO:0019104">
    <property type="term" value="F:DNA N-glycosylase activity"/>
    <property type="evidence" value="ECO:0007669"/>
    <property type="project" value="UniProtKB-UniRule"/>
</dbReference>
<dbReference type="SMART" id="SM00525">
    <property type="entry name" value="FES"/>
    <property type="match status" value="1"/>
</dbReference>
<keyword evidence="9 12" id="KW-0234">DNA repair</keyword>
<evidence type="ECO:0000256" key="7">
    <source>
        <dbReference type="ARBA" id="ARBA00023014"/>
    </source>
</evidence>
<keyword evidence="4 12" id="KW-0227">DNA damage</keyword>
<evidence type="ECO:0000256" key="11">
    <source>
        <dbReference type="ARBA" id="ARBA00023295"/>
    </source>
</evidence>
<dbReference type="Pfam" id="PF00633">
    <property type="entry name" value="HHH"/>
    <property type="match status" value="1"/>
</dbReference>
<comment type="caution">
    <text evidence="14">The sequence shown here is derived from an EMBL/GenBank/DDBJ whole genome shotgun (WGS) entry which is preliminary data.</text>
</comment>
<dbReference type="CDD" id="cd00056">
    <property type="entry name" value="ENDO3c"/>
    <property type="match status" value="1"/>
</dbReference>
<dbReference type="PROSITE" id="PS00764">
    <property type="entry name" value="ENDONUCLEASE_III_1"/>
    <property type="match status" value="1"/>
</dbReference>
<dbReference type="Gene3D" id="1.10.1670.10">
    <property type="entry name" value="Helix-hairpin-Helix base-excision DNA repair enzymes (C-terminal)"/>
    <property type="match status" value="1"/>
</dbReference>
<dbReference type="Proteomes" id="UP000177354">
    <property type="component" value="Unassembled WGS sequence"/>
</dbReference>
<evidence type="ECO:0000256" key="2">
    <source>
        <dbReference type="ARBA" id="ARBA00022485"/>
    </source>
</evidence>
<dbReference type="Pfam" id="PF10576">
    <property type="entry name" value="EndIII_4Fe-2S"/>
    <property type="match status" value="1"/>
</dbReference>
<dbReference type="InterPro" id="IPR004036">
    <property type="entry name" value="Endonuclease-III-like_CS2"/>
</dbReference>